<dbReference type="Pfam" id="PF03129">
    <property type="entry name" value="HGTP_anticodon"/>
    <property type="match status" value="1"/>
</dbReference>
<dbReference type="PRINTS" id="PR01046">
    <property type="entry name" value="TRNASYNTHPRO"/>
</dbReference>
<keyword evidence="6" id="KW-0648">Protein biosynthesis</keyword>
<dbReference type="RefSeq" id="WP_070365135.1">
    <property type="nucleotide sequence ID" value="NZ_CP016070.1"/>
</dbReference>
<evidence type="ECO:0000313" key="14">
    <source>
        <dbReference type="Proteomes" id="UP000186165"/>
    </source>
</evidence>
<dbReference type="EC" id="6.1.1.15" evidence="2"/>
<dbReference type="OrthoDB" id="193228at2157"/>
<dbReference type="Proteomes" id="UP000185608">
    <property type="component" value="Chromosome"/>
</dbReference>
<dbReference type="CDD" id="cd00779">
    <property type="entry name" value="ProRS_core_prok"/>
    <property type="match status" value="1"/>
</dbReference>
<keyword evidence="14" id="KW-1185">Reference proteome</keyword>
<accession>A0A1D8S519</accession>
<dbReference type="InterPro" id="IPR002314">
    <property type="entry name" value="aa-tRNA-synt_IIb"/>
</dbReference>
<evidence type="ECO:0000313" key="11">
    <source>
        <dbReference type="EMBL" id="AOW80447.1"/>
    </source>
</evidence>
<dbReference type="PROSITE" id="PS50862">
    <property type="entry name" value="AA_TRNA_LIGASE_II"/>
    <property type="match status" value="1"/>
</dbReference>
<dbReference type="InterPro" id="IPR004154">
    <property type="entry name" value="Anticodon-bd"/>
</dbReference>
<evidence type="ECO:0000259" key="10">
    <source>
        <dbReference type="PROSITE" id="PS50862"/>
    </source>
</evidence>
<keyword evidence="7 11" id="KW-0030">Aminoacyl-tRNA synthetase</keyword>
<dbReference type="InterPro" id="IPR045864">
    <property type="entry name" value="aa-tRNA-synth_II/BPL/LPL"/>
</dbReference>
<dbReference type="AlphaFoldDB" id="A0A1D8S519"/>
<evidence type="ECO:0000256" key="7">
    <source>
        <dbReference type="ARBA" id="ARBA00023146"/>
    </source>
</evidence>
<dbReference type="Proteomes" id="UP000186165">
    <property type="component" value="Chromosome"/>
</dbReference>
<protein>
    <recommendedName>
        <fullName evidence="2">proline--tRNA ligase</fullName>
        <ecNumber evidence="2">6.1.1.15</ecNumber>
    </recommendedName>
    <alternativeName>
        <fullName evidence="8">Prolyl-tRNA synthetase</fullName>
    </alternativeName>
</protein>
<evidence type="ECO:0000256" key="1">
    <source>
        <dbReference type="ARBA" id="ARBA00004496"/>
    </source>
</evidence>
<dbReference type="PATRIC" id="fig|1855411.3.peg.1269"/>
<dbReference type="GO" id="GO:0005524">
    <property type="term" value="F:ATP binding"/>
    <property type="evidence" value="ECO:0007669"/>
    <property type="project" value="UniProtKB-KW"/>
</dbReference>
<sequence>MRRTDLFVPTSKEAESSAQVRSAELALRSGLVDHPGAGIFSYSPTGERVRKNISDIIREKMNDIGAQEVSLPGLQYADIWRKSGRWEEFEGEMFTFQNREGKDMCLATTHEEPMAGLVRERVRSPKNMPLVLYQIGEKYRDDHPRNGLLRAKQFTMKDAYSFTTDEAALDEIYQEMRAAYIEIFDELGVEYAIVDADPSSMGGTASEEFQAPAEVGSDEMAYCPGDDCHFGTLDFDVDVCPECGTDLVETNSIELGHIFKLGTRYSDPMDLTYDTESGQEEVIMGSYGIGVSRLIPALIEQRNDENGIIWPESVAPFSLSVVPLNEDPEIIEMAEEIHDRVGSEEVLLFDGDTAIGEKFAESDLIGVPAKVILGNTFLEDGELEVEFRDGGREYYEPADFFETYA</sequence>
<dbReference type="Gene3D" id="3.40.50.800">
    <property type="entry name" value="Anticodon-binding domain"/>
    <property type="match status" value="1"/>
</dbReference>
<evidence type="ECO:0000256" key="9">
    <source>
        <dbReference type="ARBA" id="ARBA00047671"/>
    </source>
</evidence>
<evidence type="ECO:0000313" key="13">
    <source>
        <dbReference type="Proteomes" id="UP000185608"/>
    </source>
</evidence>
<dbReference type="STRING" id="1873524.HSR6_1343"/>
<dbReference type="Gene3D" id="3.30.930.10">
    <property type="entry name" value="Bira Bifunctional Protein, Domain 2"/>
    <property type="match status" value="1"/>
</dbReference>
<evidence type="ECO:0000256" key="3">
    <source>
        <dbReference type="ARBA" id="ARBA00022598"/>
    </source>
</evidence>
<accession>A0A1J1ACA9</accession>
<dbReference type="PANTHER" id="PTHR42753">
    <property type="entry name" value="MITOCHONDRIAL RIBOSOME PROTEIN L39/PROLYL-TRNA LIGASE FAMILY MEMBER"/>
    <property type="match status" value="1"/>
</dbReference>
<reference evidence="12" key="3">
    <citation type="journal article" date="2017" name="ISME J.">
        <title>Discovery of anaerobic lithoheterotrophic haloarchaea, ubiquitous in hypersaline habitats.</title>
        <authorList>
            <person name="Sorokin D.Y."/>
            <person name="Messina E."/>
            <person name="Smedile F."/>
            <person name="Roman P."/>
            <person name="Damste J.S.S."/>
            <person name="Ciordia S."/>
            <person name="Mena M.C."/>
            <person name="Ferrer M."/>
            <person name="Golyshin P.N."/>
            <person name="Kublanov I.V."/>
            <person name="Samarov N.I."/>
            <person name="Toshchakov S.V."/>
            <person name="La Cono V."/>
            <person name="Yakimov M.M."/>
        </authorList>
    </citation>
    <scope>NUCLEOTIDE SEQUENCE</scope>
    <source>
        <strain evidence="12">HSR6</strain>
    </source>
</reference>
<dbReference type="KEGG" id="hhsr:HSR6_1343"/>
<name>A0A1D8S519_9EURY</name>
<reference evidence="11 13" key="1">
    <citation type="submission" date="2016-06" db="EMBL/GenBank/DDBJ databases">
        <title>Discovery of anaerobic lithoheterotrophic haloarchaeon capable of sulfur respiration by hydrogen and formate.</title>
        <authorList>
            <person name="Sorokin D.Y."/>
            <person name="Kublanov I.V."/>
            <person name="Roman P."/>
            <person name="Sinninghe Damste J.S."/>
            <person name="Golyshin P.N."/>
            <person name="Rojo D."/>
            <person name="Ciordia S."/>
            <person name="Mena Md.C."/>
            <person name="Ferrer M."/>
            <person name="Smedile F."/>
            <person name="Messina E."/>
            <person name="La Cono V."/>
            <person name="Yakimov M.M."/>
        </authorList>
    </citation>
    <scope>NUCLEOTIDE SEQUENCE [LARGE SCALE GENOMIC DNA]</scope>
    <source>
        <strain evidence="11 13">HTSR1</strain>
    </source>
</reference>
<dbReference type="EMBL" id="CP016070">
    <property type="protein sequence ID" value="AOW80447.1"/>
    <property type="molecule type" value="Genomic_DNA"/>
</dbReference>
<comment type="subcellular location">
    <subcellularLocation>
        <location evidence="1">Cytoplasm</location>
    </subcellularLocation>
</comment>
<gene>
    <name evidence="11" type="primary">proS</name>
    <name evidence="12" type="ORF">HSR6_1343</name>
    <name evidence="11" type="ORF">HTSR_1270</name>
</gene>
<dbReference type="GO" id="GO:0005829">
    <property type="term" value="C:cytosol"/>
    <property type="evidence" value="ECO:0007669"/>
    <property type="project" value="TreeGrafter"/>
</dbReference>
<dbReference type="PANTHER" id="PTHR42753:SF2">
    <property type="entry name" value="PROLINE--TRNA LIGASE"/>
    <property type="match status" value="1"/>
</dbReference>
<dbReference type="InterPro" id="IPR036621">
    <property type="entry name" value="Anticodon-bd_dom_sf"/>
</dbReference>
<dbReference type="InterPro" id="IPR033730">
    <property type="entry name" value="ProRS_core_prok"/>
</dbReference>
<dbReference type="SUPFAM" id="SSF52954">
    <property type="entry name" value="Class II aaRS ABD-related"/>
    <property type="match status" value="1"/>
</dbReference>
<dbReference type="GO" id="GO:0004827">
    <property type="term" value="F:proline-tRNA ligase activity"/>
    <property type="evidence" value="ECO:0007669"/>
    <property type="project" value="UniProtKB-EC"/>
</dbReference>
<feature type="domain" description="Aminoacyl-transfer RNA synthetases class-II family profile" evidence="10">
    <location>
        <begin position="38"/>
        <end position="311"/>
    </location>
</feature>
<dbReference type="InterPro" id="IPR050062">
    <property type="entry name" value="Pro-tRNA_synthetase"/>
</dbReference>
<evidence type="ECO:0000313" key="12">
    <source>
        <dbReference type="EMBL" id="APE95786.1"/>
    </source>
</evidence>
<dbReference type="EMBL" id="CP016804">
    <property type="protein sequence ID" value="APE95786.1"/>
    <property type="molecule type" value="Genomic_DNA"/>
</dbReference>
<dbReference type="GeneID" id="30417872"/>
<keyword evidence="4" id="KW-0547">Nucleotide-binding</keyword>
<evidence type="ECO:0000256" key="6">
    <source>
        <dbReference type="ARBA" id="ARBA00022917"/>
    </source>
</evidence>
<dbReference type="GO" id="GO:0006433">
    <property type="term" value="P:prolyl-tRNA aminoacylation"/>
    <property type="evidence" value="ECO:0007669"/>
    <property type="project" value="InterPro"/>
</dbReference>
<evidence type="ECO:0000256" key="2">
    <source>
        <dbReference type="ARBA" id="ARBA00012831"/>
    </source>
</evidence>
<organism evidence="11 13">
    <name type="scientific">Halodesulfurarchaeum formicicum</name>
    <dbReference type="NCBI Taxonomy" id="1873524"/>
    <lineage>
        <taxon>Archaea</taxon>
        <taxon>Methanobacteriati</taxon>
        <taxon>Methanobacteriota</taxon>
        <taxon>Stenosarchaea group</taxon>
        <taxon>Halobacteria</taxon>
        <taxon>Halobacteriales</taxon>
        <taxon>Halobacteriaceae</taxon>
        <taxon>Halodesulfurarchaeum</taxon>
    </lineage>
</organism>
<keyword evidence="5" id="KW-0067">ATP-binding</keyword>
<dbReference type="KEGG" id="halh:HTSR_1270"/>
<dbReference type="SUPFAM" id="SSF55681">
    <property type="entry name" value="Class II aaRS and biotin synthetases"/>
    <property type="match status" value="1"/>
</dbReference>
<evidence type="ECO:0000256" key="4">
    <source>
        <dbReference type="ARBA" id="ARBA00022741"/>
    </source>
</evidence>
<dbReference type="Pfam" id="PF00587">
    <property type="entry name" value="tRNA-synt_2b"/>
    <property type="match status" value="1"/>
</dbReference>
<dbReference type="InterPro" id="IPR002316">
    <property type="entry name" value="Pro-tRNA-ligase_IIa"/>
</dbReference>
<reference evidence="14" key="2">
    <citation type="submission" date="2016-08" db="EMBL/GenBank/DDBJ databases">
        <title>Discovery of first anaerobic lithoheterotrophic haloarchae widely represented in hypersaline habitats.</title>
        <authorList>
            <person name="Sorokin D.Y."/>
            <person name="Kublanov I.V."/>
            <person name="Roman P."/>
            <person name="Sinninghe Damste J.S."/>
            <person name="Golyshin P.N."/>
            <person name="Rojo D."/>
            <person name="Ciordia S."/>
            <person name="Mena Md.C."/>
            <person name="Ferrer M."/>
            <person name="Smedile F."/>
            <person name="Messina E."/>
            <person name="La Cono V."/>
            <person name="Yakimov M.M."/>
        </authorList>
    </citation>
    <scope>NUCLEOTIDE SEQUENCE [LARGE SCALE GENOMIC DNA]</scope>
    <source>
        <strain evidence="14">HSR6</strain>
    </source>
</reference>
<evidence type="ECO:0000256" key="5">
    <source>
        <dbReference type="ARBA" id="ARBA00022840"/>
    </source>
</evidence>
<proteinExistence type="predicted"/>
<evidence type="ECO:0000256" key="8">
    <source>
        <dbReference type="ARBA" id="ARBA00029731"/>
    </source>
</evidence>
<comment type="catalytic activity">
    <reaction evidence="9">
        <text>tRNA(Pro) + L-proline + ATP = L-prolyl-tRNA(Pro) + AMP + diphosphate</text>
        <dbReference type="Rhea" id="RHEA:14305"/>
        <dbReference type="Rhea" id="RHEA-COMP:9700"/>
        <dbReference type="Rhea" id="RHEA-COMP:9702"/>
        <dbReference type="ChEBI" id="CHEBI:30616"/>
        <dbReference type="ChEBI" id="CHEBI:33019"/>
        <dbReference type="ChEBI" id="CHEBI:60039"/>
        <dbReference type="ChEBI" id="CHEBI:78442"/>
        <dbReference type="ChEBI" id="CHEBI:78532"/>
        <dbReference type="ChEBI" id="CHEBI:456215"/>
        <dbReference type="EC" id="6.1.1.15"/>
    </reaction>
</comment>
<dbReference type="InterPro" id="IPR006195">
    <property type="entry name" value="aa-tRNA-synth_II"/>
</dbReference>
<keyword evidence="3 11" id="KW-0436">Ligase</keyword>